<evidence type="ECO:0000256" key="1">
    <source>
        <dbReference type="SAM" id="MobiDB-lite"/>
    </source>
</evidence>
<protein>
    <submittedName>
        <fullName evidence="2">Uncharacterized protein</fullName>
    </submittedName>
</protein>
<evidence type="ECO:0000313" key="2">
    <source>
        <dbReference type="EMBL" id="OLN21515.1"/>
    </source>
</evidence>
<dbReference type="STRING" id="1714264.BTO30_14385"/>
<reference evidence="2 3" key="1">
    <citation type="submission" date="2016-12" db="EMBL/GenBank/DDBJ databases">
        <title>Domibacillus antri genome sequencing.</title>
        <authorList>
            <person name="Verma A."/>
            <person name="Krishnamurthi S."/>
        </authorList>
    </citation>
    <scope>NUCLEOTIDE SEQUENCE [LARGE SCALE GENOMIC DNA]</scope>
    <source>
        <strain evidence="2 3">XD80</strain>
    </source>
</reference>
<feature type="region of interest" description="Disordered" evidence="1">
    <location>
        <begin position="1"/>
        <end position="77"/>
    </location>
</feature>
<dbReference type="AlphaFoldDB" id="A0A1Q8Q2H9"/>
<sequence>MAYKSDNHDEKRSKSWFNRNDGLNLWINPDSRWNNECDDNGSSRFDDDNSKKRHERDDHAKNKRDDNRKKRPHQWIW</sequence>
<feature type="compositionally biased region" description="Basic and acidic residues" evidence="1">
    <location>
        <begin position="1"/>
        <end position="13"/>
    </location>
</feature>
<evidence type="ECO:0000313" key="3">
    <source>
        <dbReference type="Proteomes" id="UP000185568"/>
    </source>
</evidence>
<keyword evidence="3" id="KW-1185">Reference proteome</keyword>
<organism evidence="2 3">
    <name type="scientific">Domibacillus antri</name>
    <dbReference type="NCBI Taxonomy" id="1714264"/>
    <lineage>
        <taxon>Bacteria</taxon>
        <taxon>Bacillati</taxon>
        <taxon>Bacillota</taxon>
        <taxon>Bacilli</taxon>
        <taxon>Bacillales</taxon>
        <taxon>Bacillaceae</taxon>
        <taxon>Domibacillus</taxon>
    </lineage>
</organism>
<proteinExistence type="predicted"/>
<accession>A0A1Q8Q2H9</accession>
<dbReference type="EMBL" id="MSDU01000041">
    <property type="protein sequence ID" value="OLN21515.1"/>
    <property type="molecule type" value="Genomic_DNA"/>
</dbReference>
<dbReference type="RefSeq" id="WP_143331982.1">
    <property type="nucleotide sequence ID" value="NZ_MSDU01000041.1"/>
</dbReference>
<name>A0A1Q8Q2H9_9BACI</name>
<feature type="compositionally biased region" description="Basic and acidic residues" evidence="1">
    <location>
        <begin position="44"/>
        <end position="68"/>
    </location>
</feature>
<comment type="caution">
    <text evidence="2">The sequence shown here is derived from an EMBL/GenBank/DDBJ whole genome shotgun (WGS) entry which is preliminary data.</text>
</comment>
<gene>
    <name evidence="2" type="ORF">BTO30_14385</name>
</gene>
<dbReference type="Proteomes" id="UP000185568">
    <property type="component" value="Unassembled WGS sequence"/>
</dbReference>